<evidence type="ECO:0000256" key="1">
    <source>
        <dbReference type="SAM" id="Coils"/>
    </source>
</evidence>
<evidence type="ECO:0000313" key="3">
    <source>
        <dbReference type="EMBL" id="ORZ13496.1"/>
    </source>
</evidence>
<proteinExistence type="predicted"/>
<dbReference type="Proteomes" id="UP000193560">
    <property type="component" value="Unassembled WGS sequence"/>
</dbReference>
<name>A0A1X2IBL6_9FUNG</name>
<accession>A0A1X2IBL6</accession>
<evidence type="ECO:0000256" key="2">
    <source>
        <dbReference type="SAM" id="MobiDB-lite"/>
    </source>
</evidence>
<protein>
    <submittedName>
        <fullName evidence="3">Uncharacterized protein</fullName>
    </submittedName>
</protein>
<reference evidence="3 4" key="1">
    <citation type="submission" date="2016-07" db="EMBL/GenBank/DDBJ databases">
        <title>Pervasive Adenine N6-methylation of Active Genes in Fungi.</title>
        <authorList>
            <consortium name="DOE Joint Genome Institute"/>
            <person name="Mondo S.J."/>
            <person name="Dannebaum R.O."/>
            <person name="Kuo R.C."/>
            <person name="Labutti K."/>
            <person name="Haridas S."/>
            <person name="Kuo A."/>
            <person name="Salamov A."/>
            <person name="Ahrendt S.R."/>
            <person name="Lipzen A."/>
            <person name="Sullivan W."/>
            <person name="Andreopoulos W.B."/>
            <person name="Clum A."/>
            <person name="Lindquist E."/>
            <person name="Daum C."/>
            <person name="Ramamoorthy G.K."/>
            <person name="Gryganskyi A."/>
            <person name="Culley D."/>
            <person name="Magnuson J.K."/>
            <person name="James T.Y."/>
            <person name="O'Malley M.A."/>
            <person name="Stajich J.E."/>
            <person name="Spatafora J.W."/>
            <person name="Visel A."/>
            <person name="Grigoriev I.V."/>
        </authorList>
    </citation>
    <scope>NUCLEOTIDE SEQUENCE [LARGE SCALE GENOMIC DNA]</scope>
    <source>
        <strain evidence="3 4">NRRL 1336</strain>
    </source>
</reference>
<dbReference type="OrthoDB" id="2384695at2759"/>
<dbReference type="EMBL" id="MCGE01000016">
    <property type="protein sequence ID" value="ORZ13496.1"/>
    <property type="molecule type" value="Genomic_DNA"/>
</dbReference>
<feature type="compositionally biased region" description="Low complexity" evidence="2">
    <location>
        <begin position="80"/>
        <end position="96"/>
    </location>
</feature>
<dbReference type="AlphaFoldDB" id="A0A1X2IBL6"/>
<comment type="caution">
    <text evidence="3">The sequence shown here is derived from an EMBL/GenBank/DDBJ whole genome shotgun (WGS) entry which is preliminary data.</text>
</comment>
<keyword evidence="1" id="KW-0175">Coiled coil</keyword>
<sequence>MAEYIEFASRFAFLNHRHSPPIDVYIKNKEKYPYSSYFLMDDYVTPFSLGKKDINTIDRNHKRKQQETQSPTKKRIRPIATATATTSASASTSVTATGDPNNLQRLIQLQDTLDYLQDEWATIDIILQSLKTVFTIHPSRMETEDYLDNIDRELSIAYDDLMAQIRSLERNLRKVDLKIKAYGFA</sequence>
<feature type="region of interest" description="Disordered" evidence="2">
    <location>
        <begin position="55"/>
        <end position="96"/>
    </location>
</feature>
<feature type="coiled-coil region" evidence="1">
    <location>
        <begin position="151"/>
        <end position="178"/>
    </location>
</feature>
<keyword evidence="4" id="KW-1185">Reference proteome</keyword>
<evidence type="ECO:0000313" key="4">
    <source>
        <dbReference type="Proteomes" id="UP000193560"/>
    </source>
</evidence>
<gene>
    <name evidence="3" type="ORF">BCR42DRAFT_418425</name>
</gene>
<organism evidence="3 4">
    <name type="scientific">Absidia repens</name>
    <dbReference type="NCBI Taxonomy" id="90262"/>
    <lineage>
        <taxon>Eukaryota</taxon>
        <taxon>Fungi</taxon>
        <taxon>Fungi incertae sedis</taxon>
        <taxon>Mucoromycota</taxon>
        <taxon>Mucoromycotina</taxon>
        <taxon>Mucoromycetes</taxon>
        <taxon>Mucorales</taxon>
        <taxon>Cunninghamellaceae</taxon>
        <taxon>Absidia</taxon>
    </lineage>
</organism>